<dbReference type="RefSeq" id="WP_379073391.1">
    <property type="nucleotide sequence ID" value="NZ_JBHTJW010000001.1"/>
</dbReference>
<dbReference type="Proteomes" id="UP001597106">
    <property type="component" value="Unassembled WGS sequence"/>
</dbReference>
<sequence length="64" mass="7014">MQSLSLKTPLSLIALFFLSLASRDLNIHHTMLSLDQKADTVKVAALTPAELAATQRPLRIKQAD</sequence>
<proteinExistence type="predicted"/>
<dbReference type="EMBL" id="JBHTJW010000001">
    <property type="protein sequence ID" value="MFD0928259.1"/>
    <property type="molecule type" value="Genomic_DNA"/>
</dbReference>
<comment type="caution">
    <text evidence="1">The sequence shown here is derived from an EMBL/GenBank/DDBJ whole genome shotgun (WGS) entry which is preliminary data.</text>
</comment>
<protein>
    <submittedName>
        <fullName evidence="1">Uncharacterized protein</fullName>
    </submittedName>
</protein>
<keyword evidence="2" id="KW-1185">Reference proteome</keyword>
<accession>A0ABW3GHY6</accession>
<name>A0ABW3GHY6_9PROT</name>
<reference evidence="2" key="1">
    <citation type="journal article" date="2019" name="Int. J. Syst. Evol. Microbiol.">
        <title>The Global Catalogue of Microorganisms (GCM) 10K type strain sequencing project: providing services to taxonomists for standard genome sequencing and annotation.</title>
        <authorList>
            <consortium name="The Broad Institute Genomics Platform"/>
            <consortium name="The Broad Institute Genome Sequencing Center for Infectious Disease"/>
            <person name="Wu L."/>
            <person name="Ma J."/>
        </authorList>
    </citation>
    <scope>NUCLEOTIDE SEQUENCE [LARGE SCALE GENOMIC DNA]</scope>
    <source>
        <strain evidence="2">CCUG 59685</strain>
    </source>
</reference>
<organism evidence="1 2">
    <name type="scientific">Methylophilus glucosoxydans</name>
    <dbReference type="NCBI Taxonomy" id="752553"/>
    <lineage>
        <taxon>Bacteria</taxon>
        <taxon>Pseudomonadati</taxon>
        <taxon>Pseudomonadota</taxon>
        <taxon>Betaproteobacteria</taxon>
        <taxon>Nitrosomonadales</taxon>
        <taxon>Methylophilaceae</taxon>
        <taxon>Methylophilus</taxon>
    </lineage>
</organism>
<evidence type="ECO:0000313" key="2">
    <source>
        <dbReference type="Proteomes" id="UP001597106"/>
    </source>
</evidence>
<evidence type="ECO:0000313" key="1">
    <source>
        <dbReference type="EMBL" id="MFD0928259.1"/>
    </source>
</evidence>
<gene>
    <name evidence="1" type="ORF">ACFQ1T_00565</name>
</gene>